<evidence type="ECO:0000313" key="10">
    <source>
        <dbReference type="EMBL" id="QGG40030.1"/>
    </source>
</evidence>
<dbReference type="Pfam" id="PF02397">
    <property type="entry name" value="Bac_transf"/>
    <property type="match status" value="1"/>
</dbReference>
<comment type="subcellular location">
    <subcellularLocation>
        <location evidence="1">Membrane</location>
        <topology evidence="1">Multi-pass membrane protein</topology>
    </subcellularLocation>
</comment>
<keyword evidence="3 10" id="KW-0808">Transferase</keyword>
<evidence type="ECO:0000256" key="1">
    <source>
        <dbReference type="ARBA" id="ARBA00004141"/>
    </source>
</evidence>
<dbReference type="PANTHER" id="PTHR30576">
    <property type="entry name" value="COLANIC BIOSYNTHESIS UDP-GLUCOSE LIPID CARRIER TRANSFERASE"/>
    <property type="match status" value="1"/>
</dbReference>
<name>A0A5Q2MJA3_9ACTN</name>
<evidence type="ECO:0000256" key="3">
    <source>
        <dbReference type="ARBA" id="ARBA00022679"/>
    </source>
</evidence>
<dbReference type="InterPro" id="IPR003362">
    <property type="entry name" value="Bact_transf"/>
</dbReference>
<keyword evidence="5 8" id="KW-1133">Transmembrane helix</keyword>
<dbReference type="Pfam" id="PF13727">
    <property type="entry name" value="CoA_binding_3"/>
    <property type="match status" value="1"/>
</dbReference>
<sequence>MRGVQRGGQRCVTDTISSEDGRHLASGRQRGRSNPDDADWSDAPARGAWRDLYARGLSLTDALALGAAVVIAEFARFGTDVSATTPGPLRLSYATLGVIIAAVWWLMLTLGKTRDARILGEGAAEYRLVIRTTVLLFGWVAIASVMLKFDMSRGYLGVAFPVGLGLLLVSRKLWRVWLHYGRAKGRNMSRVLVIGGIESAMHTARMLQQAPTSGMAVSGVWIPDRQVRSNEWLEIPGGLIPVLGTHQTIRDALSFTGADAVIVTDTEHLGPAGLRSLAWDLEAADVEVDLLVSPNVVDVSGPRIHLRAVANMPFIQLEEPQYAGAAKLGKIVFDKTVSLIALFVLSPLLLCVAVSVKVTSPGPVIYRSTRVGVGGEPFEMLKFRTMISDADLHVTSLAALNDGSGPLFKMRNDPRVTSVGHHLRRFSIDELPQLFNVLKGEMSLVGPRPPLPAEVAEYEGHASKRLLVRQGITGLWQVSGRSDLTWDETVRLDLDYVENWSMLRDLQIIWRTLRAVVKSEGAY</sequence>
<keyword evidence="6 8" id="KW-0472">Membrane</keyword>
<dbReference type="EMBL" id="CP045737">
    <property type="protein sequence ID" value="QGG40030.1"/>
    <property type="molecule type" value="Genomic_DNA"/>
</dbReference>
<evidence type="ECO:0000256" key="6">
    <source>
        <dbReference type="ARBA" id="ARBA00023136"/>
    </source>
</evidence>
<feature type="transmembrane region" description="Helical" evidence="8">
    <location>
        <begin position="91"/>
        <end position="108"/>
    </location>
</feature>
<feature type="transmembrane region" description="Helical" evidence="8">
    <location>
        <begin position="128"/>
        <end position="149"/>
    </location>
</feature>
<feature type="region of interest" description="Disordered" evidence="7">
    <location>
        <begin position="18"/>
        <end position="42"/>
    </location>
</feature>
<reference evidence="10 11" key="1">
    <citation type="submission" date="2019-11" db="EMBL/GenBank/DDBJ databases">
        <authorList>
            <person name="Li J."/>
        </authorList>
    </citation>
    <scope>NUCLEOTIDE SEQUENCE [LARGE SCALE GENOMIC DNA]</scope>
    <source>
        <strain evidence="10 11">MF47</strain>
    </source>
</reference>
<evidence type="ECO:0000256" key="5">
    <source>
        <dbReference type="ARBA" id="ARBA00022989"/>
    </source>
</evidence>
<comment type="similarity">
    <text evidence="2">Belongs to the bacterial sugar transferase family.</text>
</comment>
<dbReference type="GO" id="GO:0016780">
    <property type="term" value="F:phosphotransferase activity, for other substituted phosphate groups"/>
    <property type="evidence" value="ECO:0007669"/>
    <property type="project" value="TreeGrafter"/>
</dbReference>
<dbReference type="Proteomes" id="UP000392064">
    <property type="component" value="Chromosome"/>
</dbReference>
<feature type="transmembrane region" description="Helical" evidence="8">
    <location>
        <begin position="52"/>
        <end position="71"/>
    </location>
</feature>
<feature type="transmembrane region" description="Helical" evidence="8">
    <location>
        <begin position="337"/>
        <end position="356"/>
    </location>
</feature>
<dbReference type="PANTHER" id="PTHR30576:SF10">
    <property type="entry name" value="SLL5057 PROTEIN"/>
    <property type="match status" value="1"/>
</dbReference>
<dbReference type="AlphaFoldDB" id="A0A5Q2MJA3"/>
<protein>
    <submittedName>
        <fullName evidence="10">Exopolysaccharide biosynthesis polyprenyl glycosylphosphotransferase</fullName>
    </submittedName>
</protein>
<organism evidence="10 11">
    <name type="scientific">Aeromicrobium yanjiei</name>
    <dbReference type="NCBI Taxonomy" id="2662028"/>
    <lineage>
        <taxon>Bacteria</taxon>
        <taxon>Bacillati</taxon>
        <taxon>Actinomycetota</taxon>
        <taxon>Actinomycetes</taxon>
        <taxon>Propionibacteriales</taxon>
        <taxon>Nocardioidaceae</taxon>
        <taxon>Aeromicrobium</taxon>
    </lineage>
</organism>
<evidence type="ECO:0000259" key="9">
    <source>
        <dbReference type="Pfam" id="PF02397"/>
    </source>
</evidence>
<evidence type="ECO:0000256" key="2">
    <source>
        <dbReference type="ARBA" id="ARBA00006464"/>
    </source>
</evidence>
<dbReference type="GO" id="GO:0016020">
    <property type="term" value="C:membrane"/>
    <property type="evidence" value="ECO:0007669"/>
    <property type="project" value="UniProtKB-SubCell"/>
</dbReference>
<keyword evidence="11" id="KW-1185">Reference proteome</keyword>
<feature type="domain" description="Bacterial sugar transferase" evidence="9">
    <location>
        <begin position="330"/>
        <end position="518"/>
    </location>
</feature>
<dbReference type="NCBIfam" id="TIGR03025">
    <property type="entry name" value="EPS_sugtrans"/>
    <property type="match status" value="1"/>
</dbReference>
<evidence type="ECO:0000313" key="11">
    <source>
        <dbReference type="Proteomes" id="UP000392064"/>
    </source>
</evidence>
<dbReference type="InterPro" id="IPR017475">
    <property type="entry name" value="EPS_sugar_tfrase"/>
</dbReference>
<evidence type="ECO:0000256" key="7">
    <source>
        <dbReference type="SAM" id="MobiDB-lite"/>
    </source>
</evidence>
<dbReference type="KEGG" id="aef:GEV26_00785"/>
<evidence type="ECO:0000256" key="8">
    <source>
        <dbReference type="SAM" id="Phobius"/>
    </source>
</evidence>
<evidence type="ECO:0000256" key="4">
    <source>
        <dbReference type="ARBA" id="ARBA00022692"/>
    </source>
</evidence>
<keyword evidence="4 8" id="KW-0812">Transmembrane</keyword>
<gene>
    <name evidence="10" type="ORF">GEV26_00785</name>
</gene>
<proteinExistence type="inferred from homology"/>
<accession>A0A5Q2MJA3</accession>
<feature type="transmembrane region" description="Helical" evidence="8">
    <location>
        <begin position="155"/>
        <end position="174"/>
    </location>
</feature>